<dbReference type="GO" id="GO:0005759">
    <property type="term" value="C:mitochondrial matrix"/>
    <property type="evidence" value="ECO:0007669"/>
    <property type="project" value="UniProtKB-ARBA"/>
</dbReference>
<feature type="domain" description="Acyltransferase 3" evidence="11">
    <location>
        <begin position="968"/>
        <end position="1364"/>
    </location>
</feature>
<dbReference type="Pfam" id="PF00886">
    <property type="entry name" value="Ribosomal_S16"/>
    <property type="match status" value="1"/>
</dbReference>
<reference evidence="13 14" key="1">
    <citation type="submission" date="2015-04" db="EMBL/GenBank/DDBJ databases">
        <authorList>
            <person name="Syromyatnikov M.Y."/>
            <person name="Popov V.N."/>
        </authorList>
    </citation>
    <scope>NUCLEOTIDE SEQUENCE [LARGE SCALE GENOMIC DNA]</scope>
</reference>
<keyword evidence="14" id="KW-1185">Reference proteome</keyword>
<feature type="transmembrane region" description="Helical" evidence="9">
    <location>
        <begin position="1151"/>
        <end position="1169"/>
    </location>
</feature>
<accession>A0A1J1I7L1</accession>
<feature type="transmembrane region" description="Helical" evidence="9">
    <location>
        <begin position="501"/>
        <end position="517"/>
    </location>
</feature>
<feature type="transmembrane region" description="Helical" evidence="9">
    <location>
        <begin position="1122"/>
        <end position="1139"/>
    </location>
</feature>
<evidence type="ECO:0000256" key="6">
    <source>
        <dbReference type="ARBA" id="ARBA00035263"/>
    </source>
</evidence>
<dbReference type="STRING" id="568069.A0A1J1I7L1"/>
<feature type="transmembrane region" description="Helical" evidence="9">
    <location>
        <begin position="1311"/>
        <end position="1331"/>
    </location>
</feature>
<keyword evidence="4" id="KW-0496">Mitochondrion</keyword>
<dbReference type="Pfam" id="PF03644">
    <property type="entry name" value="Glyco_hydro_85"/>
    <property type="match status" value="1"/>
</dbReference>
<feature type="compositionally biased region" description="Basic and acidic residues" evidence="8">
    <location>
        <begin position="2123"/>
        <end position="2139"/>
    </location>
</feature>
<keyword evidence="10" id="KW-0732">Signal</keyword>
<feature type="domain" description="Acyltransferase 3" evidence="11">
    <location>
        <begin position="262"/>
        <end position="622"/>
    </location>
</feature>
<dbReference type="SUPFAM" id="SSF54565">
    <property type="entry name" value="Ribosomal protein S16"/>
    <property type="match status" value="1"/>
</dbReference>
<proteinExistence type="inferred from homology"/>
<feature type="transmembrane region" description="Helical" evidence="9">
    <location>
        <begin position="1200"/>
        <end position="1221"/>
    </location>
</feature>
<evidence type="ECO:0000256" key="3">
    <source>
        <dbReference type="ARBA" id="ARBA00022980"/>
    </source>
</evidence>
<organism evidence="13 14">
    <name type="scientific">Clunio marinus</name>
    <dbReference type="NCBI Taxonomy" id="568069"/>
    <lineage>
        <taxon>Eukaryota</taxon>
        <taxon>Metazoa</taxon>
        <taxon>Ecdysozoa</taxon>
        <taxon>Arthropoda</taxon>
        <taxon>Hexapoda</taxon>
        <taxon>Insecta</taxon>
        <taxon>Pterygota</taxon>
        <taxon>Neoptera</taxon>
        <taxon>Endopterygota</taxon>
        <taxon>Diptera</taxon>
        <taxon>Nematocera</taxon>
        <taxon>Chironomoidea</taxon>
        <taxon>Chironomidae</taxon>
        <taxon>Clunio</taxon>
    </lineage>
</organism>
<feature type="transmembrane region" description="Helical" evidence="9">
    <location>
        <begin position="898"/>
        <end position="917"/>
    </location>
</feature>
<dbReference type="InterPro" id="IPR005201">
    <property type="entry name" value="TIM_ENGase"/>
</dbReference>
<dbReference type="GO" id="GO:0006412">
    <property type="term" value="P:translation"/>
    <property type="evidence" value="ECO:0007669"/>
    <property type="project" value="InterPro"/>
</dbReference>
<dbReference type="CDD" id="cd06547">
    <property type="entry name" value="GH85_ENGase"/>
    <property type="match status" value="1"/>
</dbReference>
<evidence type="ECO:0000256" key="8">
    <source>
        <dbReference type="SAM" id="MobiDB-lite"/>
    </source>
</evidence>
<keyword evidence="9" id="KW-1133">Transmembrane helix</keyword>
<dbReference type="Gene3D" id="3.30.1320.10">
    <property type="match status" value="1"/>
</dbReference>
<dbReference type="InterPro" id="IPR000307">
    <property type="entry name" value="Ribosomal_bS16"/>
</dbReference>
<dbReference type="HAMAP" id="MF_00385">
    <property type="entry name" value="Ribosomal_bS16"/>
    <property type="match status" value="1"/>
</dbReference>
<evidence type="ECO:0000256" key="7">
    <source>
        <dbReference type="ARBA" id="ARBA00035438"/>
    </source>
</evidence>
<dbReference type="GO" id="GO:0003735">
    <property type="term" value="F:structural constituent of ribosome"/>
    <property type="evidence" value="ECO:0007669"/>
    <property type="project" value="InterPro"/>
</dbReference>
<name>A0A1J1I7L1_9DIPT</name>
<dbReference type="Pfam" id="PF01757">
    <property type="entry name" value="Acyl_transf_3"/>
    <property type="match status" value="2"/>
</dbReference>
<feature type="transmembrane region" description="Helical" evidence="9">
    <location>
        <begin position="1057"/>
        <end position="1077"/>
    </location>
</feature>
<feature type="transmembrane region" description="Helical" evidence="9">
    <location>
        <begin position="1388"/>
        <end position="1408"/>
    </location>
</feature>
<gene>
    <name evidence="13" type="ORF">CLUMA_CG009715</name>
</gene>
<feature type="transmembrane region" description="Helical" evidence="9">
    <location>
        <begin position="1343"/>
        <end position="1367"/>
    </location>
</feature>
<dbReference type="EMBL" id="CVRI01000043">
    <property type="protein sequence ID" value="CRK96295.1"/>
    <property type="molecule type" value="Genomic_DNA"/>
</dbReference>
<evidence type="ECO:0000256" key="2">
    <source>
        <dbReference type="ARBA" id="ARBA00006668"/>
    </source>
</evidence>
<keyword evidence="5" id="KW-0687">Ribonucleoprotein</keyword>
<keyword evidence="3" id="KW-0689">Ribosomal protein</keyword>
<keyword evidence="9" id="KW-0812">Transmembrane</keyword>
<evidence type="ECO:0000313" key="14">
    <source>
        <dbReference type="Proteomes" id="UP000183832"/>
    </source>
</evidence>
<feature type="transmembrane region" description="Helical" evidence="9">
    <location>
        <begin position="415"/>
        <end position="435"/>
    </location>
</feature>
<feature type="transmembrane region" description="Helical" evidence="9">
    <location>
        <begin position="603"/>
        <end position="624"/>
    </location>
</feature>
<feature type="transmembrane region" description="Helical" evidence="9">
    <location>
        <begin position="312"/>
        <end position="331"/>
    </location>
</feature>
<evidence type="ECO:0000256" key="1">
    <source>
        <dbReference type="ARBA" id="ARBA00004173"/>
    </source>
</evidence>
<comment type="subcellular location">
    <subcellularLocation>
        <location evidence="1">Mitochondrion</location>
    </subcellularLocation>
</comment>
<dbReference type="GO" id="GO:0033925">
    <property type="term" value="F:mannosyl-glycoprotein endo-beta-N-acetylglucosaminidase activity"/>
    <property type="evidence" value="ECO:0007669"/>
    <property type="project" value="InterPro"/>
</dbReference>
<dbReference type="GO" id="GO:0005743">
    <property type="term" value="C:mitochondrial inner membrane"/>
    <property type="evidence" value="ECO:0007669"/>
    <property type="project" value="UniProtKB-ARBA"/>
</dbReference>
<sequence>MLLKIFLLLNAYIFPMCMGEFYTNYSIDVVNYFKMPLLNKFDDYEGCMKVYNDKAKYCYVRTALKPDPSSKLYNFIWEFSNRKKQHFRHDKLTRGICVNRCMEAIKELGSEAEEFFVENFKLDYKINFDFINYANSSEDRKKYNKIINQCINVELMELYDLKGFSSIEYCTTNRNATKIDWLDIFFIIAFSILLTIVIISSAYDKRLLIQMNKTSKIRIEAERHLKTAPPTLKQKLLVSFSYHRNWYLLSAPVKSEMRDLRSISAIRIWTMIPIIYGHCSWFMVAVPLQNPFFVENSYHSLWSMLVINGGNLVQSFFFISGFLNSIVLLSYVDKNKIKNFSILVKTIIYRYIRFVPVLIFVILLHSSWLHRFDSGPFWNKFTYYERQSCRLNWWTNILLINNYISGDMKCAVHTWFISTDFHLSIIATGILLLVINYPKRRNLIFFGSVFISFVISFIHFYITKLEPILILSPETLRNQLIVTSPYDRYFYEFHSPTHLNTGNYLIGVIIGYFYYQYKEAGNNHRKKAAYHVLWHLSYMMTFFLCFIGIYFYENDIEKGFKSALIGAILKHIYAPILGVLLVGIFFRYGHYIPKLYNYGMYRILARVSFSVYMIHYTVGLVLVTGQQYPLEINNATLNVYTAGVYVLSHGYAISLALCIELPAYVIYKSITDYLDNKKLQSQQKQGQSNDAFEGIGPSKLNIVTKSFVMLSQSILSEDMRNIFLISACILFSIGSTLSYQLDVKSYYKMPDLYRFDDYEQCLGADYEESTYCVVNSYIKPAKSSDLYQIIEEFSSNFKQHLRHDKLQRGLCIQSCEATVRKLTNDTAKYYVDEFPMDSKIIFENIKYPNADVDREKYRELINKCVNVELVSAFNLSAYSSVEYCVRGNREKPLDELEVFTRILIYAIISIVLFSSLYDRHLRNYSFDSHHHYEKKLKNKLERILTIFSIRRNWKKLSAPTKDDVKDLRFIEGLRSLIMFGVIHNHCSMFSITIPSSNPIFIDDTFSTSKAVSYMSGNPGVQTFLVIGGFLTAYLLMDKLEKNADSSYYEFFRGIISRYLRFAPLLIFTILIHATWLYRLGDGPFWDRVNYPEKQFCRKNWWVNLLFLDNYINVEEKCLIHTWYLAADFWLRILTTWCLIRIHKNRSLTIKIFSAVLGYSAIAIGYTVYVNKLEATSIFPPEDIRNQLMPTSDDKPNYFKILYSPTHLNIANYFIGAGAGLFYQRHKKQSEFHERSWIFRILWYFCLVGAFVIISSTYMFYTNTYEPSLWIALEAAIFKHVWGLVMSCIMLGIIYRYGWFASTMLNYPAYRILGRISYGTFMCHLFVVKLLMSSNHQPIYLSDWSIMTYAIASFVLSNLIGVVLTLSIDLPASTITSMILKEDQRLTMIYALASFILSNIIGLILTLFIELPINTIFSMLNLKQGLEMKSKDECDCEDVCNPISSIDQLLNDNGDAFRWCDLVEPLVERSTPRFLHKKFYSMDYGVYTNYAEKDRPEVLVCHDYKGNYLDDKFINGTPKWEEYRFYHWNCIDIFCYFSHKLVTIPTLQFINAAHKNGVKVLGTFIVENVDGRKALCDEILSSKTQVERVVNCLVEITKRLKIEGWLLNVEVTVDEDKIPMLYYLVEYLTHKTHKEIKHGKVIWYDSVTCEGKLNWQNELNEENESFFNRCDGIFTNYNWSVQHLERTSKLIDDKYPNRRNDVFFGIDVFGRGQIAGFRSPETISKLCAFKFSSAIFAPGWTCETIDAVIGFEGLHHGSDSYRDRFNERFLERNDRFWKSMYEFFYIFGPKTLPFVTNFCIGSGKRFYRMGREVKKNWFNLKHQGFQPSTPSLEGVFTHYYDDAFDGGSSLSLDTTDLIRMFVCEFPCDDDVIFAYTFKRSSGMNDVHVNLNISDIERNVDIQLVCGGKNSTNPFVMSCVSEEDVRTIAIFLANSRQVFIPSLINGWETRYFLLTFNSSTKALITDIGIKKLKRGRILIGHLAFYSAKNFNRNDFGHTGLDALSRLHINKLWPASGTGRYWRHSVKSIRFCKKGCTNRPFYQIVVMERRKHVQEPVIEQVGTYDPLPNQFNQRMVSLNYERIRYWLGSGAHVTRGVAELLGLSGLLPIYPKTYKDAWSKRRYHKAKEEAEKKAEAEKKEEAVSVSETQ</sequence>
<comment type="similarity">
    <text evidence="2">Belongs to the bacterial ribosomal protein bS16 family.</text>
</comment>
<evidence type="ECO:0000256" key="9">
    <source>
        <dbReference type="SAM" id="Phobius"/>
    </source>
</evidence>
<dbReference type="InterPro" id="IPR023803">
    <property type="entry name" value="Ribosomal_bS16_dom_sf"/>
</dbReference>
<dbReference type="InterPro" id="IPR002656">
    <property type="entry name" value="Acyl_transf_3_dom"/>
</dbReference>
<feature type="transmembrane region" description="Helical" evidence="9">
    <location>
        <begin position="351"/>
        <end position="369"/>
    </location>
</feature>
<feature type="transmembrane region" description="Helical" evidence="9">
    <location>
        <begin position="722"/>
        <end position="741"/>
    </location>
</feature>
<feature type="transmembrane region" description="Helical" evidence="9">
    <location>
        <begin position="442"/>
        <end position="462"/>
    </location>
</feature>
<feature type="transmembrane region" description="Helical" evidence="9">
    <location>
        <begin position="181"/>
        <end position="203"/>
    </location>
</feature>
<dbReference type="PANTHER" id="PTHR11161">
    <property type="entry name" value="O-ACYLTRANSFERASE"/>
    <property type="match status" value="1"/>
</dbReference>
<evidence type="ECO:0000259" key="11">
    <source>
        <dbReference type="Pfam" id="PF01757"/>
    </source>
</evidence>
<dbReference type="NCBIfam" id="TIGR00002">
    <property type="entry name" value="S16"/>
    <property type="match status" value="1"/>
</dbReference>
<feature type="transmembrane region" description="Helical" evidence="9">
    <location>
        <begin position="529"/>
        <end position="552"/>
    </location>
</feature>
<feature type="transmembrane region" description="Helical" evidence="9">
    <location>
        <begin position="1241"/>
        <end position="1260"/>
    </location>
</feature>
<feature type="region of interest" description="Disordered" evidence="8">
    <location>
        <begin position="2122"/>
        <end position="2146"/>
    </location>
</feature>
<feature type="transmembrane region" description="Helical" evidence="9">
    <location>
        <begin position="268"/>
        <end position="292"/>
    </location>
</feature>
<feature type="chain" id="PRO_5012814287" description="Small ribosomal subunit protein bS16m" evidence="10">
    <location>
        <begin position="20"/>
        <end position="2146"/>
    </location>
</feature>
<dbReference type="InterPro" id="IPR052728">
    <property type="entry name" value="O2_lipid_transport_reg"/>
</dbReference>
<feature type="domain" description="Cytosolic endo-beta-N-acetylglucosaminidase TIM barrel" evidence="12">
    <location>
        <begin position="1507"/>
        <end position="1805"/>
    </location>
</feature>
<evidence type="ECO:0000256" key="5">
    <source>
        <dbReference type="ARBA" id="ARBA00023274"/>
    </source>
</evidence>
<feature type="transmembrane region" description="Helical" evidence="9">
    <location>
        <begin position="975"/>
        <end position="993"/>
    </location>
</feature>
<dbReference type="Proteomes" id="UP000183832">
    <property type="component" value="Unassembled WGS sequence"/>
</dbReference>
<keyword evidence="9" id="KW-0472">Membrane</keyword>
<dbReference type="PANTHER" id="PTHR11161:SF22">
    <property type="entry name" value="ACYLTRANSFERASE 3 DOMAIN-CONTAINING PROTEIN-RELATED"/>
    <property type="match status" value="1"/>
</dbReference>
<dbReference type="GO" id="GO:0016747">
    <property type="term" value="F:acyltransferase activity, transferring groups other than amino-acyl groups"/>
    <property type="evidence" value="ECO:0007669"/>
    <property type="project" value="InterPro"/>
</dbReference>
<evidence type="ECO:0000259" key="12">
    <source>
        <dbReference type="Pfam" id="PF03644"/>
    </source>
</evidence>
<feature type="transmembrane region" description="Helical" evidence="9">
    <location>
        <begin position="572"/>
        <end position="591"/>
    </location>
</feature>
<feature type="transmembrane region" description="Helical" evidence="9">
    <location>
        <begin position="1280"/>
        <end position="1299"/>
    </location>
</feature>
<evidence type="ECO:0000313" key="13">
    <source>
        <dbReference type="EMBL" id="CRK96295.1"/>
    </source>
</evidence>
<feature type="signal peptide" evidence="10">
    <location>
        <begin position="1"/>
        <end position="19"/>
    </location>
</feature>
<feature type="transmembrane region" description="Helical" evidence="9">
    <location>
        <begin position="1013"/>
        <end position="1036"/>
    </location>
</feature>
<dbReference type="Gene3D" id="2.60.120.260">
    <property type="entry name" value="Galactose-binding domain-like"/>
    <property type="match status" value="1"/>
</dbReference>
<dbReference type="Gene3D" id="3.20.20.80">
    <property type="entry name" value="Glycosidases"/>
    <property type="match status" value="1"/>
</dbReference>
<evidence type="ECO:0000256" key="10">
    <source>
        <dbReference type="SAM" id="SignalP"/>
    </source>
</evidence>
<dbReference type="GO" id="GO:0015935">
    <property type="term" value="C:small ribosomal subunit"/>
    <property type="evidence" value="ECO:0007669"/>
    <property type="project" value="UniProtKB-ARBA"/>
</dbReference>
<evidence type="ECO:0000256" key="4">
    <source>
        <dbReference type="ARBA" id="ARBA00023128"/>
    </source>
</evidence>
<protein>
    <recommendedName>
        <fullName evidence="6">Small ribosomal subunit protein bS16m</fullName>
    </recommendedName>
    <alternativeName>
        <fullName evidence="7">28S ribosomal protein S16, mitochondrial</fullName>
    </alternativeName>
</protein>
<dbReference type="OrthoDB" id="284473at2759"/>
<feature type="transmembrane region" description="Helical" evidence="9">
    <location>
        <begin position="644"/>
        <end position="667"/>
    </location>
</feature>
<dbReference type="FunFam" id="3.30.1320.10:FF:000004">
    <property type="entry name" value="28S ribosomal protein S16, mitochondrial"/>
    <property type="match status" value="1"/>
</dbReference>